<feature type="transmembrane region" description="Helical" evidence="6">
    <location>
        <begin position="325"/>
        <end position="345"/>
    </location>
</feature>
<dbReference type="PANTHER" id="PTHR30250">
    <property type="entry name" value="PST FAMILY PREDICTED COLANIC ACID TRANSPORTER"/>
    <property type="match status" value="1"/>
</dbReference>
<gene>
    <name evidence="8" type="ORF">ACFSJD_16620</name>
</gene>
<feature type="transmembrane region" description="Helical" evidence="6">
    <location>
        <begin position="89"/>
        <end position="111"/>
    </location>
</feature>
<keyword evidence="3 6" id="KW-0812">Transmembrane</keyword>
<dbReference type="Pfam" id="PF01636">
    <property type="entry name" value="APH"/>
    <property type="match status" value="1"/>
</dbReference>
<feature type="transmembrane region" description="Helical" evidence="6">
    <location>
        <begin position="182"/>
        <end position="201"/>
    </location>
</feature>
<evidence type="ECO:0000256" key="6">
    <source>
        <dbReference type="SAM" id="Phobius"/>
    </source>
</evidence>
<proteinExistence type="predicted"/>
<dbReference type="InterPro" id="IPR050833">
    <property type="entry name" value="Poly_Biosynth_Transport"/>
</dbReference>
<organism evidence="8 9">
    <name type="scientific">Pseudonocardia yunnanensis</name>
    <dbReference type="NCBI Taxonomy" id="58107"/>
    <lineage>
        <taxon>Bacteria</taxon>
        <taxon>Bacillati</taxon>
        <taxon>Actinomycetota</taxon>
        <taxon>Actinomycetes</taxon>
        <taxon>Pseudonocardiales</taxon>
        <taxon>Pseudonocardiaceae</taxon>
        <taxon>Pseudonocardia</taxon>
    </lineage>
</organism>
<protein>
    <submittedName>
        <fullName evidence="8">Phosphotransferase</fullName>
    </submittedName>
</protein>
<dbReference type="RefSeq" id="WP_344718616.1">
    <property type="nucleotide sequence ID" value="NZ_BAAAUS010000001.1"/>
</dbReference>
<dbReference type="Proteomes" id="UP001597114">
    <property type="component" value="Unassembled WGS sequence"/>
</dbReference>
<dbReference type="InterPro" id="IPR011009">
    <property type="entry name" value="Kinase-like_dom_sf"/>
</dbReference>
<dbReference type="Gene3D" id="3.90.1200.10">
    <property type="match status" value="1"/>
</dbReference>
<evidence type="ECO:0000256" key="5">
    <source>
        <dbReference type="ARBA" id="ARBA00023136"/>
    </source>
</evidence>
<keyword evidence="9" id="KW-1185">Reference proteome</keyword>
<dbReference type="InterPro" id="IPR002575">
    <property type="entry name" value="Aminoglycoside_PTrfase"/>
</dbReference>
<keyword evidence="4 6" id="KW-1133">Transmembrane helix</keyword>
<feature type="domain" description="Aminoglycoside phosphotransferase" evidence="7">
    <location>
        <begin position="442"/>
        <end position="640"/>
    </location>
</feature>
<feature type="transmembrane region" description="Helical" evidence="6">
    <location>
        <begin position="222"/>
        <end position="240"/>
    </location>
</feature>
<name>A0ABW4EU09_9PSEU</name>
<evidence type="ECO:0000256" key="4">
    <source>
        <dbReference type="ARBA" id="ARBA00022989"/>
    </source>
</evidence>
<accession>A0ABW4EU09</accession>
<keyword evidence="5 6" id="KW-0472">Membrane</keyword>
<dbReference type="PANTHER" id="PTHR30250:SF11">
    <property type="entry name" value="O-ANTIGEN TRANSPORTER-RELATED"/>
    <property type="match status" value="1"/>
</dbReference>
<sequence>MTGTWLRHRTATDHADGAAPVVGVASTAVAGFAFWLVAARLYPAAMVGVIVVALSTMQLLTGIAQLNLNKALHRCAAGEHGHRRIGRAYLVSAVLVAAGAVAVVVAASFWAPELLGYAGRVPLLEFFIPATIIWSFFALQDSVVAAAARGGSLPVGNVVLALLKIMLLAIAVVWALQDGSTFTWALAVAAVVACAVGYLFLRALPDREAAPVQQSGLDHAGRLLWSAAVHGLPLLVLLVIGPVHAAVYGIVWTIGFALHLVSSTIGHALTPQAVAAPEGAPTARRDMERRALTLLLPAVVLIEVTAPLVLRIFGPEYAELGSTALRIAAWAAIPGIVTTSAISMARARKRGAVLFVVPASVATITIGLSLILVPRWGLIGIATAWLVGQSLVATVVLVLRATWLPPQLDAPLSAVRHARLLARLRYAAGGQVLSGGDWGTSRVLSGGSQGLVVAVGHPDGTDSVLKVAATPLSREALTRECTTLLALHANPRIGSWRRLVPELVSDGDAGGISYARHTRIPGRPATDVTADATVQDRLAADAVATISELHRRTAYTTEATDEHLARWISRRAAVVRQHVPRADHGRLDQIEQLLIEELRDRRVALGWTHGDYTAPNVIVADNGEICGVVDWEQGDPAGPTMLDPVAFRLIAAVQSGREELGAVVVRWSADGGPYAGELADLQRRLGADPLHPRALVLFGWLHVVALSIEKSARFAANPVWMRRNVRMVLRDAVLDPVDRAHHR</sequence>
<feature type="transmembrane region" description="Helical" evidence="6">
    <location>
        <begin position="246"/>
        <end position="270"/>
    </location>
</feature>
<dbReference type="EMBL" id="JBHUCO010000015">
    <property type="protein sequence ID" value="MFD1519121.1"/>
    <property type="molecule type" value="Genomic_DNA"/>
</dbReference>
<evidence type="ECO:0000259" key="7">
    <source>
        <dbReference type="Pfam" id="PF01636"/>
    </source>
</evidence>
<feature type="transmembrane region" description="Helical" evidence="6">
    <location>
        <begin position="21"/>
        <end position="38"/>
    </location>
</feature>
<feature type="transmembrane region" description="Helical" evidence="6">
    <location>
        <begin position="155"/>
        <end position="176"/>
    </location>
</feature>
<reference evidence="9" key="1">
    <citation type="journal article" date="2019" name="Int. J. Syst. Evol. Microbiol.">
        <title>The Global Catalogue of Microorganisms (GCM) 10K type strain sequencing project: providing services to taxonomists for standard genome sequencing and annotation.</title>
        <authorList>
            <consortium name="The Broad Institute Genomics Platform"/>
            <consortium name="The Broad Institute Genome Sequencing Center for Infectious Disease"/>
            <person name="Wu L."/>
            <person name="Ma J."/>
        </authorList>
    </citation>
    <scope>NUCLEOTIDE SEQUENCE [LARGE SCALE GENOMIC DNA]</scope>
    <source>
        <strain evidence="9">CCM 7043</strain>
    </source>
</reference>
<keyword evidence="2" id="KW-1003">Cell membrane</keyword>
<dbReference type="SUPFAM" id="SSF56112">
    <property type="entry name" value="Protein kinase-like (PK-like)"/>
    <property type="match status" value="1"/>
</dbReference>
<feature type="transmembrane region" description="Helical" evidence="6">
    <location>
        <begin position="291"/>
        <end position="313"/>
    </location>
</feature>
<comment type="caution">
    <text evidence="8">The sequence shown here is derived from an EMBL/GenBank/DDBJ whole genome shotgun (WGS) entry which is preliminary data.</text>
</comment>
<evidence type="ECO:0000313" key="9">
    <source>
        <dbReference type="Proteomes" id="UP001597114"/>
    </source>
</evidence>
<evidence type="ECO:0000256" key="1">
    <source>
        <dbReference type="ARBA" id="ARBA00004651"/>
    </source>
</evidence>
<feature type="transmembrane region" description="Helical" evidence="6">
    <location>
        <begin position="352"/>
        <end position="372"/>
    </location>
</feature>
<evidence type="ECO:0000256" key="2">
    <source>
        <dbReference type="ARBA" id="ARBA00022475"/>
    </source>
</evidence>
<evidence type="ECO:0000256" key="3">
    <source>
        <dbReference type="ARBA" id="ARBA00022692"/>
    </source>
</evidence>
<comment type="subcellular location">
    <subcellularLocation>
        <location evidence="1">Cell membrane</location>
        <topology evidence="1">Multi-pass membrane protein</topology>
    </subcellularLocation>
</comment>
<feature type="transmembrane region" description="Helical" evidence="6">
    <location>
        <begin position="126"/>
        <end position="148"/>
    </location>
</feature>
<evidence type="ECO:0000313" key="8">
    <source>
        <dbReference type="EMBL" id="MFD1519121.1"/>
    </source>
</evidence>
<feature type="transmembrane region" description="Helical" evidence="6">
    <location>
        <begin position="44"/>
        <end position="68"/>
    </location>
</feature>